<evidence type="ECO:0000313" key="3">
    <source>
        <dbReference type="Proteomes" id="UP000525298"/>
    </source>
</evidence>
<dbReference type="EMBL" id="JACDUS010000004">
    <property type="protein sequence ID" value="MBA2881389.1"/>
    <property type="molecule type" value="Genomic_DNA"/>
</dbReference>
<evidence type="ECO:0000259" key="1">
    <source>
        <dbReference type="Pfam" id="PF26309"/>
    </source>
</evidence>
<dbReference type="Proteomes" id="UP000525298">
    <property type="component" value="Unassembled WGS sequence"/>
</dbReference>
<sequence length="150" mass="16937">MANLLDFHFKRTRADTSNEITLDRDMLRLLAALDGRKTLRQVMTDADMTFADFKQAFSRLYNLRLVEKAEANISCLNQAFINDVKSDLVDLLGPLGETLIEDAASEMGFSLNGIPTTGAWDFIERVAEMIPGNKEKTAFKNKMHNKMKGF</sequence>
<keyword evidence="3" id="KW-1185">Reference proteome</keyword>
<reference evidence="2 3" key="1">
    <citation type="submission" date="2020-07" db="EMBL/GenBank/DDBJ databases">
        <title>Genomic Encyclopedia of Type Strains, Phase IV (KMG-IV): sequencing the most valuable type-strain genomes for metagenomic binning, comparative biology and taxonomic classification.</title>
        <authorList>
            <person name="Goeker M."/>
        </authorList>
    </citation>
    <scope>NUCLEOTIDE SEQUENCE [LARGE SCALE GENOMIC DNA]</scope>
    <source>
        <strain evidence="2 3">DSM 17721</strain>
    </source>
</reference>
<dbReference type="AlphaFoldDB" id="A0A7W0HKK8"/>
<dbReference type="RefSeq" id="WP_181551054.1">
    <property type="nucleotide sequence ID" value="NZ_JACDUS010000004.1"/>
</dbReference>
<dbReference type="Pfam" id="PF26309">
    <property type="entry name" value="DUF8082"/>
    <property type="match status" value="1"/>
</dbReference>
<name>A0A7W0HKK8_9BACT</name>
<accession>A0A7W0HKK8</accession>
<protein>
    <recommendedName>
        <fullName evidence="1">DUF8082 domain-containing protein</fullName>
    </recommendedName>
</protein>
<evidence type="ECO:0000313" key="2">
    <source>
        <dbReference type="EMBL" id="MBA2881389.1"/>
    </source>
</evidence>
<dbReference type="InterPro" id="IPR058395">
    <property type="entry name" value="DUF8082"/>
</dbReference>
<feature type="domain" description="DUF8082" evidence="1">
    <location>
        <begin position="79"/>
        <end position="147"/>
    </location>
</feature>
<comment type="caution">
    <text evidence="2">The sequence shown here is derived from an EMBL/GenBank/DDBJ whole genome shotgun (WGS) entry which is preliminary data.</text>
</comment>
<gene>
    <name evidence="2" type="ORF">HNR65_001716</name>
</gene>
<proteinExistence type="predicted"/>
<organism evidence="2 3">
    <name type="scientific">Desulfosalsimonas propionicica</name>
    <dbReference type="NCBI Taxonomy" id="332175"/>
    <lineage>
        <taxon>Bacteria</taxon>
        <taxon>Pseudomonadati</taxon>
        <taxon>Thermodesulfobacteriota</taxon>
        <taxon>Desulfobacteria</taxon>
        <taxon>Desulfobacterales</taxon>
        <taxon>Desulfosalsimonadaceae</taxon>
        <taxon>Desulfosalsimonas</taxon>
    </lineage>
</organism>